<organism evidence="2 3">
    <name type="scientific">Prochlorothrix hollandica PCC 9006 = CALU 1027</name>
    <dbReference type="NCBI Taxonomy" id="317619"/>
    <lineage>
        <taxon>Bacteria</taxon>
        <taxon>Bacillati</taxon>
        <taxon>Cyanobacteriota</taxon>
        <taxon>Cyanophyceae</taxon>
        <taxon>Prochlorotrichales</taxon>
        <taxon>Prochlorotrichaceae</taxon>
        <taxon>Prochlorothrix</taxon>
    </lineage>
</organism>
<dbReference type="Pfam" id="PF17899">
    <property type="entry name" value="Peptidase_M61_N"/>
    <property type="match status" value="1"/>
</dbReference>
<dbReference type="SMART" id="SM00228">
    <property type="entry name" value="PDZ"/>
    <property type="match status" value="1"/>
</dbReference>
<dbReference type="Gene3D" id="2.60.40.3650">
    <property type="match status" value="1"/>
</dbReference>
<feature type="domain" description="PDZ" evidence="1">
    <location>
        <begin position="484"/>
        <end position="535"/>
    </location>
</feature>
<dbReference type="Gene3D" id="1.10.390.10">
    <property type="entry name" value="Neutral Protease Domain 2"/>
    <property type="match status" value="1"/>
</dbReference>
<proteinExistence type="predicted"/>
<name>A0A0M2PT25_PROHO</name>
<dbReference type="InterPro" id="IPR027268">
    <property type="entry name" value="Peptidase_M4/M1_CTD_sf"/>
</dbReference>
<dbReference type="InterPro" id="IPR036034">
    <property type="entry name" value="PDZ_sf"/>
</dbReference>
<gene>
    <name evidence="2" type="ORF">PROH_07215</name>
</gene>
<dbReference type="SUPFAM" id="SSF50156">
    <property type="entry name" value="PDZ domain-like"/>
    <property type="match status" value="1"/>
</dbReference>
<accession>A0A0M2PT25</accession>
<dbReference type="Pfam" id="PF05299">
    <property type="entry name" value="Peptidase_M61"/>
    <property type="match status" value="1"/>
</dbReference>
<dbReference type="AlphaFoldDB" id="A0A0M2PT25"/>
<dbReference type="InterPro" id="IPR007963">
    <property type="entry name" value="Peptidase_M61_catalytic"/>
</dbReference>
<dbReference type="PIRSF" id="PIRSF016493">
    <property type="entry name" value="Glycyl_aminpptds"/>
    <property type="match status" value="1"/>
</dbReference>
<dbReference type="InterPro" id="IPR024191">
    <property type="entry name" value="Peptidase_M61"/>
</dbReference>
<dbReference type="Pfam" id="PF13180">
    <property type="entry name" value="PDZ_2"/>
    <property type="match status" value="1"/>
</dbReference>
<dbReference type="SUPFAM" id="SSF55486">
    <property type="entry name" value="Metalloproteases ('zincins'), catalytic domain"/>
    <property type="match status" value="1"/>
</dbReference>
<evidence type="ECO:0000313" key="2">
    <source>
        <dbReference type="EMBL" id="KKI99675.1"/>
    </source>
</evidence>
<reference evidence="2" key="1">
    <citation type="submission" date="2012-04" db="EMBL/GenBank/DDBJ databases">
        <authorList>
            <person name="Borisov I.G."/>
            <person name="Ivanikova N.V."/>
            <person name="Pinevich A.V."/>
        </authorList>
    </citation>
    <scope>NUCLEOTIDE SEQUENCE [LARGE SCALE GENOMIC DNA]</scope>
    <source>
        <strain evidence="2">CALU 1027</strain>
    </source>
</reference>
<dbReference type="PROSITE" id="PS50106">
    <property type="entry name" value="PDZ"/>
    <property type="match status" value="1"/>
</dbReference>
<dbReference type="Gene3D" id="2.30.42.10">
    <property type="match status" value="1"/>
</dbReference>
<sequence length="602" mass="67493">MTGAIYSPAAISPVVEGSIAPTLSPHYHIALPEPASHLFEVTLVLRQWSGAVVNLHCPVWTPGSYLVREYARHLQDFSVQGDDRPLPWHKVSKSHWQIQGIGVQPGGAADGGETVTIRYRVFANELTVRTNHLDPSHGYFNPAALLLYVPECLHQPHRVTVTLPHDQWQVATPLVADPEDPHTFIAADYDTLVDSPFELGTHQIIDFEALGQPHQWVIWGKGNLNPAQLVADTQTLIATEAAIFGGLPYQDPYLFLLHLSASGYGGLEHKNSCTLNYPRLALGDRDGYQRFLRLVAHEFFHLWNVKRIRPKGLETFDYAQENYTPSLWFCEGTTSYYDRLIPFRAGLASAQDFLDLMGQDITRLYSTPGRLVQPLSESSFDAWIKLYRRDAHSNNNQISYYLKGEMVTFLLDLQIRANSQNQRSFDQVLQQMWRQFGQPEVGYTEAELQAIIAGVAGCDLTDFFALALHSTEELPFAEALEPFGLSLEMTWAKVPFLGLTLNCDRGQWLVQFVQQGSPAQRVGLEPGDEVLALDGFRLGASLDDRLRDYAPGDTLTLTVFHQDELQTHPITLDLPQPQTYRLVIAANPSPSQVALRQGWLGI</sequence>
<evidence type="ECO:0000313" key="3">
    <source>
        <dbReference type="Proteomes" id="UP000034681"/>
    </source>
</evidence>
<dbReference type="InterPro" id="IPR040756">
    <property type="entry name" value="Peptidase_M61_N"/>
</dbReference>
<keyword evidence="3" id="KW-1185">Reference proteome</keyword>
<evidence type="ECO:0000259" key="1">
    <source>
        <dbReference type="PROSITE" id="PS50106"/>
    </source>
</evidence>
<dbReference type="RefSeq" id="WP_017710883.1">
    <property type="nucleotide sequence ID" value="NZ_KB235933.1"/>
</dbReference>
<dbReference type="InterPro" id="IPR001478">
    <property type="entry name" value="PDZ"/>
</dbReference>
<dbReference type="eggNOG" id="COG3975">
    <property type="taxonomic scope" value="Bacteria"/>
</dbReference>
<dbReference type="EMBL" id="AJTX02000004">
    <property type="protein sequence ID" value="KKI99675.1"/>
    <property type="molecule type" value="Genomic_DNA"/>
</dbReference>
<comment type="caution">
    <text evidence="2">The sequence shown here is derived from an EMBL/GenBank/DDBJ whole genome shotgun (WGS) entry which is preliminary data.</text>
</comment>
<dbReference type="Proteomes" id="UP000034681">
    <property type="component" value="Unassembled WGS sequence"/>
</dbReference>
<dbReference type="OrthoDB" id="9778516at2"/>
<protein>
    <submittedName>
        <fullName evidence="2">Peptidase M61</fullName>
    </submittedName>
</protein>